<evidence type="ECO:0000313" key="1">
    <source>
        <dbReference type="EMBL" id="EHL30911.1"/>
    </source>
</evidence>
<gene>
    <name evidence="1" type="ORF">LDG_7058</name>
</gene>
<dbReference type="Proteomes" id="UP000002770">
    <property type="component" value="Unassembled WGS sequence"/>
</dbReference>
<protein>
    <submittedName>
        <fullName evidence="1">Uncharacterized protein</fullName>
    </submittedName>
</protein>
<accession>G9EP76</accession>
<organism evidence="1 2">
    <name type="scientific">Legionella drancourtii LLAP12</name>
    <dbReference type="NCBI Taxonomy" id="658187"/>
    <lineage>
        <taxon>Bacteria</taxon>
        <taxon>Pseudomonadati</taxon>
        <taxon>Pseudomonadota</taxon>
        <taxon>Gammaproteobacteria</taxon>
        <taxon>Legionellales</taxon>
        <taxon>Legionellaceae</taxon>
        <taxon>Legionella</taxon>
    </lineage>
</organism>
<dbReference type="HOGENOM" id="CLU_2973915_0_0_6"/>
<dbReference type="InParanoid" id="G9EP76"/>
<dbReference type="Gene3D" id="3.40.50.720">
    <property type="entry name" value="NAD(P)-binding Rossmann-like Domain"/>
    <property type="match status" value="1"/>
</dbReference>
<reference evidence="1 2" key="1">
    <citation type="journal article" date="2011" name="BMC Genomics">
        <title>Insight into cross-talk between intra-amoebal pathogens.</title>
        <authorList>
            <person name="Gimenez G."/>
            <person name="Bertelli C."/>
            <person name="Moliner C."/>
            <person name="Robert C."/>
            <person name="Raoult D."/>
            <person name="Fournier P.E."/>
            <person name="Greub G."/>
        </authorList>
    </citation>
    <scope>NUCLEOTIDE SEQUENCE [LARGE SCALE GENOMIC DNA]</scope>
    <source>
        <strain evidence="1 2">LLAP12</strain>
    </source>
</reference>
<dbReference type="EMBL" id="JH413822">
    <property type="protein sequence ID" value="EHL30911.1"/>
    <property type="molecule type" value="Genomic_DNA"/>
</dbReference>
<dbReference type="InterPro" id="IPR036291">
    <property type="entry name" value="NAD(P)-bd_dom_sf"/>
</dbReference>
<keyword evidence="2" id="KW-1185">Reference proteome</keyword>
<dbReference type="AlphaFoldDB" id="G9EP76"/>
<evidence type="ECO:0000313" key="2">
    <source>
        <dbReference type="Proteomes" id="UP000002770"/>
    </source>
</evidence>
<name>G9EP76_9GAMM</name>
<dbReference type="SUPFAM" id="SSF51735">
    <property type="entry name" value="NAD(P)-binding Rossmann-fold domains"/>
    <property type="match status" value="1"/>
</dbReference>
<proteinExistence type="predicted"/>
<sequence length="58" mass="6335">MFNTIIANIPVGRLGQPEEVADAVEFLAVPERGLLLVLMAVNICSNILKSFSDYLTLD</sequence>
<dbReference type="STRING" id="658187.LDG_7058"/>